<protein>
    <recommendedName>
        <fullName evidence="3">Gag-pol polyprotein</fullName>
    </recommendedName>
</protein>
<comment type="caution">
    <text evidence="1">The sequence shown here is derived from an EMBL/GenBank/DDBJ whole genome shotgun (WGS) entry which is preliminary data.</text>
</comment>
<organism evidence="1 2">
    <name type="scientific">Pholiota conissans</name>
    <dbReference type="NCBI Taxonomy" id="109636"/>
    <lineage>
        <taxon>Eukaryota</taxon>
        <taxon>Fungi</taxon>
        <taxon>Dikarya</taxon>
        <taxon>Basidiomycota</taxon>
        <taxon>Agaricomycotina</taxon>
        <taxon>Agaricomycetes</taxon>
        <taxon>Agaricomycetidae</taxon>
        <taxon>Agaricales</taxon>
        <taxon>Agaricineae</taxon>
        <taxon>Strophariaceae</taxon>
        <taxon>Pholiota</taxon>
    </lineage>
</organism>
<evidence type="ECO:0000313" key="2">
    <source>
        <dbReference type="Proteomes" id="UP000807469"/>
    </source>
</evidence>
<reference evidence="1" key="1">
    <citation type="submission" date="2020-11" db="EMBL/GenBank/DDBJ databases">
        <authorList>
            <consortium name="DOE Joint Genome Institute"/>
            <person name="Ahrendt S."/>
            <person name="Riley R."/>
            <person name="Andreopoulos W."/>
            <person name="Labutti K."/>
            <person name="Pangilinan J."/>
            <person name="Ruiz-Duenas F.J."/>
            <person name="Barrasa J.M."/>
            <person name="Sanchez-Garcia M."/>
            <person name="Camarero S."/>
            <person name="Miyauchi S."/>
            <person name="Serrano A."/>
            <person name="Linde D."/>
            <person name="Babiker R."/>
            <person name="Drula E."/>
            <person name="Ayuso-Fernandez I."/>
            <person name="Pacheco R."/>
            <person name="Padilla G."/>
            <person name="Ferreira P."/>
            <person name="Barriuso J."/>
            <person name="Kellner H."/>
            <person name="Castanera R."/>
            <person name="Alfaro M."/>
            <person name="Ramirez L."/>
            <person name="Pisabarro A.G."/>
            <person name="Kuo A."/>
            <person name="Tritt A."/>
            <person name="Lipzen A."/>
            <person name="He G."/>
            <person name="Yan M."/>
            <person name="Ng V."/>
            <person name="Cullen D."/>
            <person name="Martin F."/>
            <person name="Rosso M.-N."/>
            <person name="Henrissat B."/>
            <person name="Hibbett D."/>
            <person name="Martinez A.T."/>
            <person name="Grigoriev I.V."/>
        </authorList>
    </citation>
    <scope>NUCLEOTIDE SEQUENCE</scope>
    <source>
        <strain evidence="1">CIRM-BRFM 674</strain>
    </source>
</reference>
<gene>
    <name evidence="1" type="ORF">BDN70DRAFT_766177</name>
</gene>
<accession>A0A9P5YL63</accession>
<name>A0A9P5YL63_9AGAR</name>
<evidence type="ECO:0000313" key="1">
    <source>
        <dbReference type="EMBL" id="KAF9470609.1"/>
    </source>
</evidence>
<dbReference type="Proteomes" id="UP000807469">
    <property type="component" value="Unassembled WGS sequence"/>
</dbReference>
<keyword evidence="2" id="KW-1185">Reference proteome</keyword>
<dbReference type="SUPFAM" id="SSF56672">
    <property type="entry name" value="DNA/RNA polymerases"/>
    <property type="match status" value="1"/>
</dbReference>
<dbReference type="Gene3D" id="3.10.10.10">
    <property type="entry name" value="HIV Type 1 Reverse Transcriptase, subunit A, domain 1"/>
    <property type="match status" value="1"/>
</dbReference>
<dbReference type="EMBL" id="MU155910">
    <property type="protein sequence ID" value="KAF9470609.1"/>
    <property type="molecule type" value="Genomic_DNA"/>
</dbReference>
<dbReference type="InterPro" id="IPR043502">
    <property type="entry name" value="DNA/RNA_pol_sf"/>
</dbReference>
<dbReference type="OrthoDB" id="5599163at2759"/>
<sequence>YKKVANRTKPVATTLPEEFRIERRIPGDPLANLPILPTSPPDYQPGQRYTKERMEAMAVNKDEFLWPEEEKLVHYLIRAHEQAFAWTEQEKGKFSDAYFDPVVIPTIEHIPWVLRNIPIPPGIYDRVIEVIRNKIDAGSYEASNSSYRSRWFCVLKKDGKSLRIVHDLQPLNAVTIK</sequence>
<dbReference type="AlphaFoldDB" id="A0A9P5YL63"/>
<feature type="non-terminal residue" evidence="1">
    <location>
        <position position="1"/>
    </location>
</feature>
<evidence type="ECO:0008006" key="3">
    <source>
        <dbReference type="Google" id="ProtNLM"/>
    </source>
</evidence>
<proteinExistence type="predicted"/>
<feature type="non-terminal residue" evidence="1">
    <location>
        <position position="177"/>
    </location>
</feature>